<feature type="transmembrane region" description="Helical" evidence="1">
    <location>
        <begin position="38"/>
        <end position="59"/>
    </location>
</feature>
<evidence type="ECO:0000256" key="1">
    <source>
        <dbReference type="SAM" id="Phobius"/>
    </source>
</evidence>
<dbReference type="EMBL" id="VUNF01000002">
    <property type="protein sequence ID" value="MST76564.1"/>
    <property type="molecule type" value="Genomic_DNA"/>
</dbReference>
<comment type="caution">
    <text evidence="2">The sequence shown here is derived from an EMBL/GenBank/DDBJ whole genome shotgun (WGS) entry which is preliminary data.</text>
</comment>
<feature type="transmembrane region" description="Helical" evidence="1">
    <location>
        <begin position="7"/>
        <end position="26"/>
    </location>
</feature>
<gene>
    <name evidence="2" type="ORF">FYJ72_02405</name>
</gene>
<sequence length="262" mass="30779">MLKLKHLTTYCVLIAVVLVIVYLANFSHASLSDNTSDWGAWGSYVNVGISLISISLIYITYKEQQKSNKIARFEEHYHVALKTAGELFERKKKIIKDSYNRIENHFRNPFDPLTDYTQRNTKNVLGYYYSSAVFDVQQECDEVFRYFYTALNSIKSSPIIDADEKDRCYTEMSCLFSEEARILLLFWGYNKEIDLSDYYNEGMFRTSIINNKALLNIVKFACIGERPKKEKVDTENIDLEDYSNEEFKDTYNRLFNNKNKQQ</sequence>
<accession>A0A6I2TZ54</accession>
<proteinExistence type="predicted"/>
<keyword evidence="1" id="KW-0812">Transmembrane</keyword>
<dbReference type="Proteomes" id="UP000450161">
    <property type="component" value="Unassembled WGS sequence"/>
</dbReference>
<dbReference type="AlphaFoldDB" id="A0A6I2TZ54"/>
<evidence type="ECO:0008006" key="4">
    <source>
        <dbReference type="Google" id="ProtNLM"/>
    </source>
</evidence>
<evidence type="ECO:0000313" key="2">
    <source>
        <dbReference type="EMBL" id="MST76564.1"/>
    </source>
</evidence>
<keyword evidence="1" id="KW-0472">Membrane</keyword>
<reference evidence="2 3" key="1">
    <citation type="submission" date="2019-08" db="EMBL/GenBank/DDBJ databases">
        <title>In-depth cultivation of the pig gut microbiome towards novel bacterial diversity and tailored functional studies.</title>
        <authorList>
            <person name="Wylensek D."/>
            <person name="Hitch T.C.A."/>
            <person name="Clavel T."/>
        </authorList>
    </citation>
    <scope>NUCLEOTIDE SEQUENCE [LARGE SCALE GENOMIC DNA]</scope>
    <source>
        <strain evidence="2 3">LKV-178-WT-2C</strain>
    </source>
</reference>
<dbReference type="RefSeq" id="WP_154480274.1">
    <property type="nucleotide sequence ID" value="NZ_VUNF01000002.1"/>
</dbReference>
<organism evidence="2 3">
    <name type="scientific">Segatella copri</name>
    <dbReference type="NCBI Taxonomy" id="165179"/>
    <lineage>
        <taxon>Bacteria</taxon>
        <taxon>Pseudomonadati</taxon>
        <taxon>Bacteroidota</taxon>
        <taxon>Bacteroidia</taxon>
        <taxon>Bacteroidales</taxon>
        <taxon>Prevotellaceae</taxon>
        <taxon>Segatella</taxon>
    </lineage>
</organism>
<keyword evidence="1" id="KW-1133">Transmembrane helix</keyword>
<evidence type="ECO:0000313" key="3">
    <source>
        <dbReference type="Proteomes" id="UP000450161"/>
    </source>
</evidence>
<protein>
    <recommendedName>
        <fullName evidence="4">Phage abortive infection protein</fullName>
    </recommendedName>
</protein>
<name>A0A6I2TZ54_9BACT</name>